<proteinExistence type="predicted"/>
<evidence type="ECO:0000313" key="2">
    <source>
        <dbReference type="Proteomes" id="UP000005446"/>
    </source>
</evidence>
<evidence type="ECO:0000313" key="1">
    <source>
        <dbReference type="EMBL" id="EHK96498.1"/>
    </source>
</evidence>
<dbReference type="AlphaFoldDB" id="H0EY83"/>
<reference evidence="1 2" key="1">
    <citation type="journal article" date="2012" name="Eukaryot. Cell">
        <title>Genome sequence of the fungus Glarea lozoyensis: the first genome sequence of a species from the Helotiaceae family.</title>
        <authorList>
            <person name="Youssar L."/>
            <person name="Gruening B.A."/>
            <person name="Erxleben A."/>
            <person name="Guenther S."/>
            <person name="Huettel W."/>
        </authorList>
    </citation>
    <scope>NUCLEOTIDE SEQUENCE [LARGE SCALE GENOMIC DNA]</scope>
    <source>
        <strain evidence="2">ATCC 74030 / MF5533</strain>
    </source>
</reference>
<dbReference type="EMBL" id="AGUE01000247">
    <property type="protein sequence ID" value="EHK96498.1"/>
    <property type="molecule type" value="Genomic_DNA"/>
</dbReference>
<protein>
    <submittedName>
        <fullName evidence="1">Uncharacterized protein</fullName>
    </submittedName>
</protein>
<dbReference type="Proteomes" id="UP000005446">
    <property type="component" value="Unassembled WGS sequence"/>
</dbReference>
<keyword evidence="2" id="KW-1185">Reference proteome</keyword>
<gene>
    <name evidence="1" type="ORF">M7I_7781</name>
</gene>
<name>H0EY83_GLAL7</name>
<accession>H0EY83</accession>
<dbReference type="InParanoid" id="H0EY83"/>
<sequence>MSGHLSCRIDWWHRCYLWHWSVRSTASRVLYLCHLELCKHAICGHLGGLIYRGYHKLSVHCQNIVGEFNNHFNTSTLLGKKPNARFHEL</sequence>
<comment type="caution">
    <text evidence="1">The sequence shown here is derived from an EMBL/GenBank/DDBJ whole genome shotgun (WGS) entry which is preliminary data.</text>
</comment>
<dbReference type="HOGENOM" id="CLU_2454929_0_0_1"/>
<organism evidence="1 2">
    <name type="scientific">Glarea lozoyensis (strain ATCC 74030 / MF5533)</name>
    <dbReference type="NCBI Taxonomy" id="1104152"/>
    <lineage>
        <taxon>Eukaryota</taxon>
        <taxon>Fungi</taxon>
        <taxon>Dikarya</taxon>
        <taxon>Ascomycota</taxon>
        <taxon>Pezizomycotina</taxon>
        <taxon>Leotiomycetes</taxon>
        <taxon>Helotiales</taxon>
        <taxon>Helotiaceae</taxon>
        <taxon>Glarea</taxon>
    </lineage>
</organism>